<feature type="domain" description="PIN" evidence="1">
    <location>
        <begin position="10"/>
        <end position="130"/>
    </location>
</feature>
<dbReference type="Gene3D" id="3.40.50.1010">
    <property type="entry name" value="5'-nuclease"/>
    <property type="match status" value="1"/>
</dbReference>
<sequence>MPRSTQTYGIDTSVFVRLLTGHPEADFRKTVTALEKLLEAEASAELTVSNQVIGEAYITLQHHYKISKNDARKAIDTLLTGSMITPLNGFEVVNILRSKGGCGLLDRLIAQDYLAREAHILTNDRKMAALPGARLLF</sequence>
<evidence type="ECO:0000313" key="2">
    <source>
        <dbReference type="EMBL" id="MBC2595344.1"/>
    </source>
</evidence>
<comment type="caution">
    <text evidence="2">The sequence shown here is derived from an EMBL/GenBank/DDBJ whole genome shotgun (WGS) entry which is preliminary data.</text>
</comment>
<dbReference type="Pfam" id="PF01850">
    <property type="entry name" value="PIN"/>
    <property type="match status" value="1"/>
</dbReference>
<gene>
    <name evidence="2" type="ORF">H5P28_13835</name>
</gene>
<protein>
    <submittedName>
        <fullName evidence="2">PIN domain-containing protein</fullName>
    </submittedName>
</protein>
<reference evidence="2 3" key="1">
    <citation type="submission" date="2020-07" db="EMBL/GenBank/DDBJ databases">
        <authorList>
            <person name="Feng X."/>
        </authorList>
    </citation>
    <scope>NUCLEOTIDE SEQUENCE [LARGE SCALE GENOMIC DNA]</scope>
    <source>
        <strain evidence="2 3">JCM31066</strain>
    </source>
</reference>
<keyword evidence="3" id="KW-1185">Reference proteome</keyword>
<dbReference type="RefSeq" id="WP_185676297.1">
    <property type="nucleotide sequence ID" value="NZ_JACHVB010000035.1"/>
</dbReference>
<dbReference type="InterPro" id="IPR029060">
    <property type="entry name" value="PIN-like_dom_sf"/>
</dbReference>
<dbReference type="InterPro" id="IPR002716">
    <property type="entry name" value="PIN_dom"/>
</dbReference>
<dbReference type="SUPFAM" id="SSF88723">
    <property type="entry name" value="PIN domain-like"/>
    <property type="match status" value="1"/>
</dbReference>
<dbReference type="Proteomes" id="UP000546464">
    <property type="component" value="Unassembled WGS sequence"/>
</dbReference>
<proteinExistence type="predicted"/>
<organism evidence="2 3">
    <name type="scientific">Ruficoccus amylovorans</name>
    <dbReference type="NCBI Taxonomy" id="1804625"/>
    <lineage>
        <taxon>Bacteria</taxon>
        <taxon>Pseudomonadati</taxon>
        <taxon>Verrucomicrobiota</taxon>
        <taxon>Opitutia</taxon>
        <taxon>Puniceicoccales</taxon>
        <taxon>Cerasicoccaceae</taxon>
        <taxon>Ruficoccus</taxon>
    </lineage>
</organism>
<evidence type="ECO:0000313" key="3">
    <source>
        <dbReference type="Proteomes" id="UP000546464"/>
    </source>
</evidence>
<evidence type="ECO:0000259" key="1">
    <source>
        <dbReference type="Pfam" id="PF01850"/>
    </source>
</evidence>
<dbReference type="AlphaFoldDB" id="A0A842HIE9"/>
<name>A0A842HIE9_9BACT</name>
<dbReference type="EMBL" id="JACHVB010000035">
    <property type="protein sequence ID" value="MBC2595344.1"/>
    <property type="molecule type" value="Genomic_DNA"/>
</dbReference>
<accession>A0A842HIE9</accession>